<dbReference type="SUPFAM" id="SSF56601">
    <property type="entry name" value="beta-lactamase/transpeptidase-like"/>
    <property type="match status" value="1"/>
</dbReference>
<dbReference type="AlphaFoldDB" id="A0A820PI76"/>
<dbReference type="PANTHER" id="PTHR30023">
    <property type="entry name" value="D-ALANYL-D-ALANINE CARBOXYPEPTIDASE"/>
    <property type="match status" value="1"/>
</dbReference>
<dbReference type="InterPro" id="IPR012338">
    <property type="entry name" value="Beta-lactam/transpept-like"/>
</dbReference>
<organism evidence="3 4">
    <name type="scientific">Adineta steineri</name>
    <dbReference type="NCBI Taxonomy" id="433720"/>
    <lineage>
        <taxon>Eukaryota</taxon>
        <taxon>Metazoa</taxon>
        <taxon>Spiralia</taxon>
        <taxon>Gnathifera</taxon>
        <taxon>Rotifera</taxon>
        <taxon>Eurotatoria</taxon>
        <taxon>Bdelloidea</taxon>
        <taxon>Adinetida</taxon>
        <taxon>Adinetidae</taxon>
        <taxon>Adineta</taxon>
    </lineage>
</organism>
<evidence type="ECO:0000313" key="3">
    <source>
        <dbReference type="EMBL" id="CAF4403753.1"/>
    </source>
</evidence>
<dbReference type="GO" id="GO:0006508">
    <property type="term" value="P:proteolysis"/>
    <property type="evidence" value="ECO:0007669"/>
    <property type="project" value="InterPro"/>
</dbReference>
<evidence type="ECO:0000256" key="2">
    <source>
        <dbReference type="ARBA" id="ARBA00022801"/>
    </source>
</evidence>
<gene>
    <name evidence="3" type="ORF">KXQ929_LOCUS51175</name>
</gene>
<dbReference type="EMBL" id="CAJOBB010024841">
    <property type="protein sequence ID" value="CAF4403753.1"/>
    <property type="molecule type" value="Genomic_DNA"/>
</dbReference>
<dbReference type="GO" id="GO:0004185">
    <property type="term" value="F:serine-type carboxypeptidase activity"/>
    <property type="evidence" value="ECO:0007669"/>
    <property type="project" value="InterPro"/>
</dbReference>
<reference evidence="3" key="1">
    <citation type="submission" date="2021-02" db="EMBL/GenBank/DDBJ databases">
        <authorList>
            <person name="Nowell W R."/>
        </authorList>
    </citation>
    <scope>NUCLEOTIDE SEQUENCE</scope>
</reference>
<name>A0A820PI76_9BILA</name>
<evidence type="ECO:0000313" key="4">
    <source>
        <dbReference type="Proteomes" id="UP000663868"/>
    </source>
</evidence>
<dbReference type="Pfam" id="PF02113">
    <property type="entry name" value="Peptidase_S13"/>
    <property type="match status" value="1"/>
</dbReference>
<accession>A0A820PI76</accession>
<dbReference type="InterPro" id="IPR000667">
    <property type="entry name" value="Peptidase_S13"/>
</dbReference>
<dbReference type="Gene3D" id="3.40.710.10">
    <property type="entry name" value="DD-peptidase/beta-lactamase superfamily"/>
    <property type="match status" value="1"/>
</dbReference>
<dbReference type="Proteomes" id="UP000663868">
    <property type="component" value="Unassembled WGS sequence"/>
</dbReference>
<dbReference type="PANTHER" id="PTHR30023:SF0">
    <property type="entry name" value="PENICILLIN-SENSITIVE CARBOXYPEPTIDASE A"/>
    <property type="match status" value="1"/>
</dbReference>
<sequence>MQTGFFIIFINLYVIAYKIYAIENSNFSNAWNSFTQDPQLLHATYSITILDSTTGNVTFSFNKDIGLAPASTMKTVTGAAAFHYLGTDYRYKTLLQYSGKVNPFGILNGYIYIV</sequence>
<comment type="caution">
    <text evidence="3">The sequence shown here is derived from an EMBL/GenBank/DDBJ whole genome shotgun (WGS) entry which is preliminary data.</text>
</comment>
<keyword evidence="2" id="KW-0378">Hydrolase</keyword>
<protein>
    <recommendedName>
        <fullName evidence="5">D-alanyl-D-alanine carboxypeptidase/D-alanyl-D-alanine-endopeptidase</fullName>
    </recommendedName>
</protein>
<dbReference type="GO" id="GO:0000270">
    <property type="term" value="P:peptidoglycan metabolic process"/>
    <property type="evidence" value="ECO:0007669"/>
    <property type="project" value="TreeGrafter"/>
</dbReference>
<evidence type="ECO:0000256" key="1">
    <source>
        <dbReference type="ARBA" id="ARBA00006096"/>
    </source>
</evidence>
<evidence type="ECO:0008006" key="5">
    <source>
        <dbReference type="Google" id="ProtNLM"/>
    </source>
</evidence>
<proteinExistence type="inferred from homology"/>
<comment type="similarity">
    <text evidence="1">Belongs to the peptidase S13 family.</text>
</comment>
<feature type="non-terminal residue" evidence="3">
    <location>
        <position position="1"/>
    </location>
</feature>